<dbReference type="InterPro" id="IPR016181">
    <property type="entry name" value="Acyl_CoA_acyltransferase"/>
</dbReference>
<dbReference type="SUPFAM" id="SSF55729">
    <property type="entry name" value="Acyl-CoA N-acyltransferases (Nat)"/>
    <property type="match status" value="1"/>
</dbReference>
<evidence type="ECO:0000256" key="5">
    <source>
        <dbReference type="ARBA" id="ARBA00014467"/>
    </source>
</evidence>
<reference evidence="9" key="1">
    <citation type="submission" date="2022-01" db="EMBL/GenBank/DDBJ databases">
        <authorList>
            <person name="Criscuolo A."/>
        </authorList>
    </citation>
    <scope>NUCLEOTIDE SEQUENCE</scope>
    <source>
        <strain evidence="9">CIP111893</strain>
    </source>
</reference>
<comment type="function">
    <text evidence="2">Involved in resistance to gentamicin, tobramycin, and kanamycin. Tobramycin and kanamycin resistance is due to the ACC activity, specified by N-terminal region. The C-terminal region is a kinase that phosphorylates several 4,6-disubstituted aminoglycosides.</text>
</comment>
<comment type="similarity">
    <text evidence="7">Belongs to the pseudomonas-type ThrB family.</text>
</comment>
<evidence type="ECO:0000256" key="1">
    <source>
        <dbReference type="ARBA" id="ARBA00001735"/>
    </source>
</evidence>
<dbReference type="InterPro" id="IPR050249">
    <property type="entry name" value="Pseudomonas-type_ThrB"/>
</dbReference>
<comment type="catalytic activity">
    <reaction evidence="1">
        <text>a gentamycin + GTP = a gentamycin 2''-phosphate + GDP + H(+)</text>
        <dbReference type="Rhea" id="RHEA:48872"/>
        <dbReference type="ChEBI" id="CHEBI:15378"/>
        <dbReference type="ChEBI" id="CHEBI:37565"/>
        <dbReference type="ChEBI" id="CHEBI:58189"/>
        <dbReference type="ChEBI" id="CHEBI:90218"/>
        <dbReference type="ChEBI" id="CHEBI:90219"/>
        <dbReference type="EC" id="2.7.1.190"/>
    </reaction>
</comment>
<organism evidence="9 10">
    <name type="scientific">Paenibacillus plantiphilus</name>
    <dbReference type="NCBI Taxonomy" id="2905650"/>
    <lineage>
        <taxon>Bacteria</taxon>
        <taxon>Bacillati</taxon>
        <taxon>Bacillota</taxon>
        <taxon>Bacilli</taxon>
        <taxon>Bacillales</taxon>
        <taxon>Paenibacillaceae</taxon>
        <taxon>Paenibacillus</taxon>
    </lineage>
</organism>
<dbReference type="PANTHER" id="PTHR21064:SF6">
    <property type="entry name" value="AMINOGLYCOSIDE PHOSPHOTRANSFERASE DOMAIN-CONTAINING PROTEIN"/>
    <property type="match status" value="1"/>
</dbReference>
<dbReference type="EMBL" id="CAKMMF010000005">
    <property type="protein sequence ID" value="CAH1198898.1"/>
    <property type="molecule type" value="Genomic_DNA"/>
</dbReference>
<dbReference type="Gene3D" id="3.40.630.30">
    <property type="match status" value="1"/>
</dbReference>
<keyword evidence="9" id="KW-0418">Kinase</keyword>
<dbReference type="InterPro" id="IPR002575">
    <property type="entry name" value="Aminoglycoside_PTrfase"/>
</dbReference>
<dbReference type="PANTHER" id="PTHR21064">
    <property type="entry name" value="AMINOGLYCOSIDE PHOSPHOTRANSFERASE DOMAIN-CONTAINING PROTEIN-RELATED"/>
    <property type="match status" value="1"/>
</dbReference>
<protein>
    <recommendedName>
        <fullName evidence="5">Bifunctional AAC/APH</fullName>
        <ecNumber evidence="4">2.7.1.190</ecNumber>
    </recommendedName>
</protein>
<evidence type="ECO:0000313" key="10">
    <source>
        <dbReference type="Proteomes" id="UP000838686"/>
    </source>
</evidence>
<evidence type="ECO:0000256" key="2">
    <source>
        <dbReference type="ARBA" id="ARBA00002498"/>
    </source>
</evidence>
<dbReference type="InterPro" id="IPR011009">
    <property type="entry name" value="Kinase-like_dom_sf"/>
</dbReference>
<comment type="similarity">
    <text evidence="3">In the C-terminal section; belongs to the aminoglycoside phosphotransferase family.</text>
</comment>
<comment type="caution">
    <text evidence="9">The sequence shown here is derived from an EMBL/GenBank/DDBJ whole genome shotgun (WGS) entry which is preliminary data.</text>
</comment>
<accession>A0ABN8G6U9</accession>
<feature type="domain" description="N-acetyltransferase" evidence="8">
    <location>
        <begin position="327"/>
        <end position="470"/>
    </location>
</feature>
<keyword evidence="6" id="KW-0511">Multifunctional enzyme</keyword>
<dbReference type="CDD" id="cd04301">
    <property type="entry name" value="NAT_SF"/>
    <property type="match status" value="1"/>
</dbReference>
<evidence type="ECO:0000259" key="8">
    <source>
        <dbReference type="PROSITE" id="PS51186"/>
    </source>
</evidence>
<dbReference type="InterPro" id="IPR000182">
    <property type="entry name" value="GNAT_dom"/>
</dbReference>
<name>A0ABN8G6U9_9BACL</name>
<dbReference type="Proteomes" id="UP000838686">
    <property type="component" value="Unassembled WGS sequence"/>
</dbReference>
<dbReference type="Pfam" id="PF01636">
    <property type="entry name" value="APH"/>
    <property type="match status" value="1"/>
</dbReference>
<dbReference type="GO" id="GO:0004413">
    <property type="term" value="F:homoserine kinase activity"/>
    <property type="evidence" value="ECO:0007669"/>
    <property type="project" value="UniProtKB-EC"/>
</dbReference>
<evidence type="ECO:0000256" key="7">
    <source>
        <dbReference type="ARBA" id="ARBA00038240"/>
    </source>
</evidence>
<evidence type="ECO:0000256" key="6">
    <source>
        <dbReference type="ARBA" id="ARBA00023268"/>
    </source>
</evidence>
<keyword evidence="10" id="KW-1185">Reference proteome</keyword>
<dbReference type="EC" id="2.7.1.190" evidence="4"/>
<dbReference type="RefSeq" id="WP_236339519.1">
    <property type="nucleotide sequence ID" value="NZ_CAKMMF010000005.1"/>
</dbReference>
<dbReference type="PROSITE" id="PS51186">
    <property type="entry name" value="GNAT"/>
    <property type="match status" value="1"/>
</dbReference>
<proteinExistence type="inferred from homology"/>
<sequence>MMSLRNMVRGSANDSPAKQLISLWDHDAETLKFWRASSNFIYSFERNGIRHFLRFIHEEDNTIEHIQAELDFMLYLLDNGYPTVAPVRSKSGHWIETIATESGLYYGVVFEQAHGQHIPIDQMSEVHFESWGRQLASLHHLSETYVAGTTSRRSWTDALTFISSVLQRYPEEIGLLKELERLRGQLAELPAGEGYTGLIHYDFEIDNIFYAAEEKQYYAIDFDDAMVHWFMMDAASAISDLLEQDGEEARSKIEQFLAGYRSVKLLDERFMSLLPVFQRFADLYKFARLLRSIEDMDIASSPDWAAGLKDKLLGICDRIRERYRPAVELKPIDQSNWYACTQLEAAEEQKSTFPVPAVYWLAESAYCGFFPLAIYTGDHLAGFAVYTVDPDDRKYWIMSYMIDHRFQHRGLGRAGMVELIRYMKEKHDCGQIVLGHRPENERASSLYASLGFQQVDRNGHEIIRELRLKM</sequence>
<gene>
    <name evidence="9" type="primary">thrB_2</name>
    <name evidence="9" type="ORF">PAECIP111893_01157</name>
</gene>
<keyword evidence="9" id="KW-0808">Transferase</keyword>
<evidence type="ECO:0000256" key="4">
    <source>
        <dbReference type="ARBA" id="ARBA00011931"/>
    </source>
</evidence>
<dbReference type="SUPFAM" id="SSF56112">
    <property type="entry name" value="Protein kinase-like (PK-like)"/>
    <property type="match status" value="1"/>
</dbReference>
<dbReference type="Gene3D" id="3.90.1200.10">
    <property type="match status" value="1"/>
</dbReference>
<evidence type="ECO:0000313" key="9">
    <source>
        <dbReference type="EMBL" id="CAH1198898.1"/>
    </source>
</evidence>
<evidence type="ECO:0000256" key="3">
    <source>
        <dbReference type="ARBA" id="ARBA00008487"/>
    </source>
</evidence>
<dbReference type="Pfam" id="PF00583">
    <property type="entry name" value="Acetyltransf_1"/>
    <property type="match status" value="1"/>
</dbReference>